<dbReference type="Gene3D" id="3.30.70.330">
    <property type="match status" value="1"/>
</dbReference>
<dbReference type="Pfam" id="PF04847">
    <property type="entry name" value="Calcipressin"/>
    <property type="match status" value="1"/>
</dbReference>
<feature type="region of interest" description="Disordered" evidence="2">
    <location>
        <begin position="1"/>
        <end position="50"/>
    </location>
</feature>
<evidence type="ECO:0000256" key="1">
    <source>
        <dbReference type="ARBA" id="ARBA00008209"/>
    </source>
</evidence>
<dbReference type="InterPro" id="IPR035979">
    <property type="entry name" value="RBD_domain_sf"/>
</dbReference>
<reference evidence="3 4" key="1">
    <citation type="submission" date="2024-01" db="EMBL/GenBank/DDBJ databases">
        <title>A draft genome for the cacao thread blight pathogen Marasmiellus scandens.</title>
        <authorList>
            <person name="Baruah I.K."/>
            <person name="Leung J."/>
            <person name="Bukari Y."/>
            <person name="Amoako-Attah I."/>
            <person name="Meinhardt L.W."/>
            <person name="Bailey B.A."/>
            <person name="Cohen S.P."/>
        </authorList>
    </citation>
    <scope>NUCLEOTIDE SEQUENCE [LARGE SCALE GENOMIC DNA]</scope>
    <source>
        <strain evidence="3 4">GH-19</strain>
    </source>
</reference>
<feature type="compositionally biased region" description="Low complexity" evidence="2">
    <location>
        <begin position="1"/>
        <end position="35"/>
    </location>
</feature>
<name>A0ABR1IUK1_9AGAR</name>
<dbReference type="SUPFAM" id="SSF54928">
    <property type="entry name" value="RNA-binding domain, RBD"/>
    <property type="match status" value="1"/>
</dbReference>
<organism evidence="3 4">
    <name type="scientific">Marasmiellus scandens</name>
    <dbReference type="NCBI Taxonomy" id="2682957"/>
    <lineage>
        <taxon>Eukaryota</taxon>
        <taxon>Fungi</taxon>
        <taxon>Dikarya</taxon>
        <taxon>Basidiomycota</taxon>
        <taxon>Agaricomycotina</taxon>
        <taxon>Agaricomycetes</taxon>
        <taxon>Agaricomycetidae</taxon>
        <taxon>Agaricales</taxon>
        <taxon>Marasmiineae</taxon>
        <taxon>Omphalotaceae</taxon>
        <taxon>Marasmiellus</taxon>
    </lineage>
</organism>
<evidence type="ECO:0000313" key="4">
    <source>
        <dbReference type="Proteomes" id="UP001498398"/>
    </source>
</evidence>
<protein>
    <recommendedName>
        <fullName evidence="5">Calcipressin</fullName>
    </recommendedName>
</protein>
<proteinExistence type="inferred from homology"/>
<dbReference type="PANTHER" id="PTHR10300:SF14">
    <property type="entry name" value="PROTEIN SARAH"/>
    <property type="match status" value="1"/>
</dbReference>
<accession>A0ABR1IUK1</accession>
<evidence type="ECO:0000256" key="2">
    <source>
        <dbReference type="SAM" id="MobiDB-lite"/>
    </source>
</evidence>
<keyword evidence="4" id="KW-1185">Reference proteome</keyword>
<comment type="caution">
    <text evidence="3">The sequence shown here is derived from an EMBL/GenBank/DDBJ whole genome shotgun (WGS) entry which is preliminary data.</text>
</comment>
<dbReference type="EMBL" id="JBANRG010000079">
    <property type="protein sequence ID" value="KAK7438386.1"/>
    <property type="molecule type" value="Genomic_DNA"/>
</dbReference>
<dbReference type="Proteomes" id="UP001498398">
    <property type="component" value="Unassembled WGS sequence"/>
</dbReference>
<gene>
    <name evidence="3" type="ORF">VKT23_018000</name>
</gene>
<dbReference type="InterPro" id="IPR012677">
    <property type="entry name" value="Nucleotide-bd_a/b_plait_sf"/>
</dbReference>
<evidence type="ECO:0000313" key="3">
    <source>
        <dbReference type="EMBL" id="KAK7438386.1"/>
    </source>
</evidence>
<dbReference type="PANTHER" id="PTHR10300">
    <property type="entry name" value="CALCIPRESSIN"/>
    <property type="match status" value="1"/>
</dbReference>
<evidence type="ECO:0008006" key="5">
    <source>
        <dbReference type="Google" id="ProtNLM"/>
    </source>
</evidence>
<comment type="similarity">
    <text evidence="1">Belongs to the RCAN family.</text>
</comment>
<dbReference type="InterPro" id="IPR006931">
    <property type="entry name" value="Calcipressin"/>
</dbReference>
<sequence length="272" mass="29979">MASFTVSIPSSSSTPSESPSTYSFQSSSPSAASASTRERRESTSSNGSIQRTNSLAITSLPKGFFAPQILSVLKDHFESYGEINQWIPLPGFGRILLVYYEEDHAEHAKRQCDPIVLHETDNRNEITLRVYRADPNPLVPRDSNAFHIPSESYLQPPELEKNFLISPPGSPPVGWEPIREDPPNAAPLADDLMAALRQLQLQEKRSSVEVLLDPLEGSGVGVYVEDCDMLINEDGEENVGEEDWVYGMTAPARSKWRPVATAMPPLRSALVA</sequence>